<keyword evidence="2" id="KW-0812">Transmembrane</keyword>
<organism evidence="3 4">
    <name type="scientific">Actinomadura bangladeshensis</name>
    <dbReference type="NCBI Taxonomy" id="453573"/>
    <lineage>
        <taxon>Bacteria</taxon>
        <taxon>Bacillati</taxon>
        <taxon>Actinomycetota</taxon>
        <taxon>Actinomycetes</taxon>
        <taxon>Streptosporangiales</taxon>
        <taxon>Thermomonosporaceae</taxon>
        <taxon>Actinomadura</taxon>
    </lineage>
</organism>
<dbReference type="RefSeq" id="WP_131938721.1">
    <property type="nucleotide sequence ID" value="NZ_BAAAMX010000049.1"/>
</dbReference>
<accession>A0A4R4P4D0</accession>
<evidence type="ECO:0000313" key="3">
    <source>
        <dbReference type="EMBL" id="TDC17251.1"/>
    </source>
</evidence>
<keyword evidence="2" id="KW-0472">Membrane</keyword>
<keyword evidence="4" id="KW-1185">Reference proteome</keyword>
<proteinExistence type="predicted"/>
<keyword evidence="2" id="KW-1133">Transmembrane helix</keyword>
<feature type="region of interest" description="Disordered" evidence="1">
    <location>
        <begin position="301"/>
        <end position="322"/>
    </location>
</feature>
<name>A0A4R4P4D0_9ACTN</name>
<evidence type="ECO:0000313" key="4">
    <source>
        <dbReference type="Proteomes" id="UP000295431"/>
    </source>
</evidence>
<sequence>MVTYRPLWLPPLVTVLSSNLRALSWAGLVIAVVCVLAFLILYLTGWRACVGLLRLDGSGGTPGPDDLTEKITVSGKAMHALTAIDYGVSPGSPLEGELHRRWRQSENLHSAYLPRRHRASHCRVNAGGVGSWEAPRRLPVIADCVAQTLEPITAAPHLKTGHSLTGIGGASALRRDPDPEAFRPGSGLSIWKRADAIWALVITTLIAAVRGLVVQEAPWGSRWTTVPASGIAAHPTAAQAVDAATQPDRPVPGLKAAGQVMFLSAVITRIHPHIPGGRLRSGYDGRHHLHRAAIESRRISRRRRGRSTMSSLTVRTAPIGRR</sequence>
<feature type="transmembrane region" description="Helical" evidence="2">
    <location>
        <begin position="20"/>
        <end position="44"/>
    </location>
</feature>
<dbReference type="EMBL" id="SMJW01000036">
    <property type="protein sequence ID" value="TDC17251.1"/>
    <property type="molecule type" value="Genomic_DNA"/>
</dbReference>
<dbReference type="AlphaFoldDB" id="A0A4R4P4D0"/>
<dbReference type="OrthoDB" id="9994029at2"/>
<reference evidence="3 4" key="1">
    <citation type="submission" date="2019-03" db="EMBL/GenBank/DDBJ databases">
        <title>Draft genome sequences of novel Actinobacteria.</title>
        <authorList>
            <person name="Sahin N."/>
            <person name="Ay H."/>
            <person name="Saygin H."/>
        </authorList>
    </citation>
    <scope>NUCLEOTIDE SEQUENCE [LARGE SCALE GENOMIC DNA]</scope>
    <source>
        <strain evidence="3 4">DSM 45347</strain>
    </source>
</reference>
<evidence type="ECO:0000256" key="2">
    <source>
        <dbReference type="SAM" id="Phobius"/>
    </source>
</evidence>
<gene>
    <name evidence="3" type="ORF">E1284_09885</name>
</gene>
<protein>
    <submittedName>
        <fullName evidence="3">Uncharacterized protein</fullName>
    </submittedName>
</protein>
<evidence type="ECO:0000256" key="1">
    <source>
        <dbReference type="SAM" id="MobiDB-lite"/>
    </source>
</evidence>
<dbReference type="Proteomes" id="UP000295431">
    <property type="component" value="Unassembled WGS sequence"/>
</dbReference>
<comment type="caution">
    <text evidence="3">The sequence shown here is derived from an EMBL/GenBank/DDBJ whole genome shotgun (WGS) entry which is preliminary data.</text>
</comment>